<proteinExistence type="predicted"/>
<evidence type="ECO:0000313" key="1">
    <source>
        <dbReference type="EMBL" id="TKV80110.1"/>
    </source>
</evidence>
<dbReference type="RefSeq" id="WP_137479398.1">
    <property type="nucleotide sequence ID" value="NZ_SZZP01000010.1"/>
</dbReference>
<accession>A0A4U6RZA5</accession>
<protein>
    <submittedName>
        <fullName evidence="1">Uncharacterized protein</fullName>
    </submittedName>
</protein>
<dbReference type="EMBL" id="SZZP01000010">
    <property type="protein sequence ID" value="TKV80110.1"/>
    <property type="molecule type" value="Genomic_DNA"/>
</dbReference>
<gene>
    <name evidence="1" type="ORF">FDV58_17835</name>
</gene>
<dbReference type="AlphaFoldDB" id="A0A4U6RZA5"/>
<organism evidence="1 2">
    <name type="scientific">Bradyrhizobium elkanii</name>
    <dbReference type="NCBI Taxonomy" id="29448"/>
    <lineage>
        <taxon>Bacteria</taxon>
        <taxon>Pseudomonadati</taxon>
        <taxon>Pseudomonadota</taxon>
        <taxon>Alphaproteobacteria</taxon>
        <taxon>Hyphomicrobiales</taxon>
        <taxon>Nitrobacteraceae</taxon>
        <taxon>Bradyrhizobium</taxon>
    </lineage>
</organism>
<name>A0A4U6RZA5_BRAEL</name>
<comment type="caution">
    <text evidence="1">The sequence shown here is derived from an EMBL/GenBank/DDBJ whole genome shotgun (WGS) entry which is preliminary data.</text>
</comment>
<dbReference type="Proteomes" id="UP000305095">
    <property type="component" value="Unassembled WGS sequence"/>
</dbReference>
<sequence>MKRPTSRAAPPWQSGTASFHDSYFEFDLELGVPVSQMDGFSPNGDFGWCELLRVENGAAYCALGLTSYETLDRHRLAQLTYDKEGWQRWAAGSVFAVRTRSGKYAKVELNDFYQFRWQTFDDPIFLDVKIVLGSAPSEFITRYVASCVYDTPYGRVTSCSGTFGPEGGVMLGQVSNDGAAFPTEVFISIAVDFAPATHLTGIVKNLSAPITETGVNFLFEPNQVLQATALTLDLRPTPLANDYLAVRWTYRAAGAVIASGQKLLSGADLANVVTEYDIMFQPNPIVADSLEVEIMGRLQNRDIARFDQTFSLPESVILLKSKLDDGASAYHLVSQFGS</sequence>
<reference evidence="1 2" key="1">
    <citation type="submission" date="2019-05" db="EMBL/GenBank/DDBJ databases">
        <title>Draft Genome of Bradyrhizobium elkanii strain SEMIA 938, Used in Commercial Inoculants for Lupinus spp. in Brazil.</title>
        <authorList>
            <person name="Hungria M."/>
            <person name="Delamuta J.R.M."/>
            <person name="Ribeiro R.A."/>
            <person name="Nogueira M.A."/>
        </authorList>
    </citation>
    <scope>NUCLEOTIDE SEQUENCE [LARGE SCALE GENOMIC DNA]</scope>
    <source>
        <strain evidence="1 2">Semia 938</strain>
    </source>
</reference>
<evidence type="ECO:0000313" key="2">
    <source>
        <dbReference type="Proteomes" id="UP000305095"/>
    </source>
</evidence>